<evidence type="ECO:0000313" key="2">
    <source>
        <dbReference type="Proteomes" id="UP000184603"/>
    </source>
</evidence>
<dbReference type="RefSeq" id="WP_073611929.1">
    <property type="nucleotide sequence ID" value="NZ_FRFE01000002.1"/>
</dbReference>
<name>A0A1M7XY42_9BACT</name>
<organism evidence="1 2">
    <name type="scientific">Desulfopila aestuarii DSM 18488</name>
    <dbReference type="NCBI Taxonomy" id="1121416"/>
    <lineage>
        <taxon>Bacteria</taxon>
        <taxon>Pseudomonadati</taxon>
        <taxon>Thermodesulfobacteriota</taxon>
        <taxon>Desulfobulbia</taxon>
        <taxon>Desulfobulbales</taxon>
        <taxon>Desulfocapsaceae</taxon>
        <taxon>Desulfopila</taxon>
    </lineage>
</organism>
<dbReference type="AlphaFoldDB" id="A0A1M7XY42"/>
<keyword evidence="2" id="KW-1185">Reference proteome</keyword>
<gene>
    <name evidence="1" type="ORF">SAMN02745220_00562</name>
</gene>
<accession>A0A1M7XY42</accession>
<dbReference type="EMBL" id="FRFE01000002">
    <property type="protein sequence ID" value="SHO43897.1"/>
    <property type="molecule type" value="Genomic_DNA"/>
</dbReference>
<sequence>MGANGYFGDIWLGKVRDDLAQNSVIPQKSEIRADHTEKDSTNPISRDRFGSIDYKYYATRSRTLRSDAVVSFFKVMMTRLKIH</sequence>
<evidence type="ECO:0000313" key="1">
    <source>
        <dbReference type="EMBL" id="SHO43897.1"/>
    </source>
</evidence>
<protein>
    <submittedName>
        <fullName evidence="1">Uncharacterized protein</fullName>
    </submittedName>
</protein>
<dbReference type="Proteomes" id="UP000184603">
    <property type="component" value="Unassembled WGS sequence"/>
</dbReference>
<reference evidence="1 2" key="1">
    <citation type="submission" date="2016-12" db="EMBL/GenBank/DDBJ databases">
        <authorList>
            <person name="Song W.-J."/>
            <person name="Kurnit D.M."/>
        </authorList>
    </citation>
    <scope>NUCLEOTIDE SEQUENCE [LARGE SCALE GENOMIC DNA]</scope>
    <source>
        <strain evidence="1 2">DSM 18488</strain>
    </source>
</reference>
<proteinExistence type="predicted"/>